<sequence length="934" mass="106426">MAKSVISYDKDLPEIPGRQPWEKPTQHLVKDQNAPTGWAVADGRRPSKLLLVPKIREQVDTWRESGYERASDVTRRLFEYWFEEDHEVPGFGVPFRYYFCQREAIETLAWLVEIAGQRDAQERDAQERDAQKLDAQKLIQAYATTFEKDLFTKNITFQTTMDGQRQLRRYVPELNAEGVQDLPPENLRRFAFKMATGSGKTWVMAMAVVWSYFHKKKVPRSDLSTNFLIVAPNVIVYQRLEKDFAANRIFYELPLIPPEWRGAFSQKVILRGEATEPDPSGNLFLTNIQQLYEWRDEEWTPANAIEALLGKKPAQDLAASGQRSMLERVKSLKDLVVINDEAHHVHDDDLAWNQSLLAIHRALPNGLALWLDFSATPKDQNGMYFPWTVCDYPLAQAVEDRIVKAPLIVTKEDDPKQPKDDPDGVTADNIAEKYGYWLRAAVQRWKEHYEVYRKLGTRPVLFIMAEKNVYADAIGEYLWKTKEFGFKESEVLVIHTDSTGEITKKDLEKAREAARDIDKAESKIKAIVSVMMLREGWDVRNVTVVLGLRPFTAKAEILPEQVIGRGLRLMTQVSPDRTQTLEVLGTRNLLNVLRSQLEAEGVGVASTKTDPPPPVIIAPLQERLKYDIAIPITKPSLVHDIRKLSELKVEALDAIYEQEDLAEPFRVKLKLEFATTETEVHQADIAAGELPPAQELLASITNKAIDRAKLPNRFAELYPAVRGYVATRCFGKTVNLDTDALRSHLSRLELQEGIAKYLARKIAELTVERRAVEFDKADFKLSETKPFSWRRNLPLLEAKKTVFNYVATYNGFERSFAKFLDKANDVDRFASLGTTEQGESGTQFRVDYLKPSGAIGFYHPDWVVVQKTEAGEVNWIIETKGRVWEGTATKDEALKTWCERINTATGAVWRYARINQAEFDRSAAEALDDLVSAS</sequence>
<dbReference type="RefSeq" id="WP_211423937.1">
    <property type="nucleotide sequence ID" value="NZ_CP072643.1"/>
</dbReference>
<keyword evidence="3" id="KW-0347">Helicase</keyword>
<dbReference type="InterPro" id="IPR050742">
    <property type="entry name" value="Helicase_Restrict-Modif_Enz"/>
</dbReference>
<feature type="domain" description="Type III restriction enzyme C-terminal endonuclease" evidence="2">
    <location>
        <begin position="799"/>
        <end position="899"/>
    </location>
</feature>
<evidence type="ECO:0000313" key="3">
    <source>
        <dbReference type="EMBL" id="QUV95731.1"/>
    </source>
</evidence>
<feature type="domain" description="Helicase/UvrB N-terminal" evidence="1">
    <location>
        <begin position="175"/>
        <end position="378"/>
    </location>
</feature>
<dbReference type="GO" id="GO:0004386">
    <property type="term" value="F:helicase activity"/>
    <property type="evidence" value="ECO:0007669"/>
    <property type="project" value="UniProtKB-KW"/>
</dbReference>
<organism evidence="3 4">
    <name type="scientific">Chloracidobacterium sp. N</name>
    <dbReference type="NCBI Taxonomy" id="2821540"/>
    <lineage>
        <taxon>Bacteria</taxon>
        <taxon>Pseudomonadati</taxon>
        <taxon>Acidobacteriota</taxon>
        <taxon>Terriglobia</taxon>
        <taxon>Terriglobales</taxon>
        <taxon>Acidobacteriaceae</taxon>
        <taxon>Chloracidobacterium</taxon>
        <taxon>Chloracidobacterium aggregatum</taxon>
    </lineage>
</organism>
<dbReference type="InterPro" id="IPR006935">
    <property type="entry name" value="Helicase/UvrB_N"/>
</dbReference>
<dbReference type="EMBL" id="CP072643">
    <property type="protein sequence ID" value="QUV95731.1"/>
    <property type="molecule type" value="Genomic_DNA"/>
</dbReference>
<evidence type="ECO:0000259" key="2">
    <source>
        <dbReference type="Pfam" id="PF19778"/>
    </source>
</evidence>
<keyword evidence="4" id="KW-1185">Reference proteome</keyword>
<protein>
    <submittedName>
        <fullName evidence="3">DEAD/DEAH box helicase family protein</fullName>
    </submittedName>
</protein>
<dbReference type="Gene3D" id="3.40.50.300">
    <property type="entry name" value="P-loop containing nucleotide triphosphate hydrolases"/>
    <property type="match status" value="2"/>
</dbReference>
<dbReference type="PANTHER" id="PTHR47396:SF1">
    <property type="entry name" value="ATP-DEPENDENT HELICASE IRC3-RELATED"/>
    <property type="match status" value="1"/>
</dbReference>
<proteinExistence type="predicted"/>
<dbReference type="PANTHER" id="PTHR47396">
    <property type="entry name" value="TYPE I RESTRICTION ENZYME ECOKI R PROTEIN"/>
    <property type="match status" value="1"/>
</dbReference>
<dbReference type="Pfam" id="PF19778">
    <property type="entry name" value="RE_endonuc"/>
    <property type="match status" value="1"/>
</dbReference>
<dbReference type="InterPro" id="IPR045572">
    <property type="entry name" value="RE_endonuc_C"/>
</dbReference>
<dbReference type="Proteomes" id="UP000677668">
    <property type="component" value="Chromosome 2"/>
</dbReference>
<gene>
    <name evidence="3" type="ORF">J8C05_12990</name>
</gene>
<accession>A0ABX8B9J9</accession>
<dbReference type="InterPro" id="IPR027417">
    <property type="entry name" value="P-loop_NTPase"/>
</dbReference>
<dbReference type="SUPFAM" id="SSF52540">
    <property type="entry name" value="P-loop containing nucleoside triphosphate hydrolases"/>
    <property type="match status" value="1"/>
</dbReference>
<keyword evidence="3" id="KW-0547">Nucleotide-binding</keyword>
<evidence type="ECO:0000259" key="1">
    <source>
        <dbReference type="Pfam" id="PF04851"/>
    </source>
</evidence>
<keyword evidence="3" id="KW-0067">ATP-binding</keyword>
<dbReference type="Pfam" id="PF04851">
    <property type="entry name" value="ResIII"/>
    <property type="match status" value="1"/>
</dbReference>
<evidence type="ECO:0000313" key="4">
    <source>
        <dbReference type="Proteomes" id="UP000677668"/>
    </source>
</evidence>
<keyword evidence="3" id="KW-0378">Hydrolase</keyword>
<reference evidence="3 4" key="1">
    <citation type="submission" date="2021-03" db="EMBL/GenBank/DDBJ databases">
        <title>Genomic and phenotypic characterization of Chloracidobacterium isolates provides evidence for multiple species.</title>
        <authorList>
            <person name="Saini M.K."/>
            <person name="Costas A.M.G."/>
            <person name="Tank M."/>
            <person name="Bryant D.A."/>
        </authorList>
    </citation>
    <scope>NUCLEOTIDE SEQUENCE [LARGE SCALE GENOMIC DNA]</scope>
    <source>
        <strain evidence="3 4">N</strain>
    </source>
</reference>
<name>A0ABX8B9J9_9BACT</name>